<feature type="domain" description="Tyr recombinase" evidence="4">
    <location>
        <begin position="1"/>
        <end position="104"/>
    </location>
</feature>
<protein>
    <submittedName>
        <fullName evidence="5">Integrase</fullName>
    </submittedName>
</protein>
<evidence type="ECO:0000313" key="5">
    <source>
        <dbReference type="EMBL" id="OKP08660.1"/>
    </source>
</evidence>
<dbReference type="PANTHER" id="PTHR30629">
    <property type="entry name" value="PROPHAGE INTEGRASE"/>
    <property type="match status" value="1"/>
</dbReference>
<reference evidence="5 6" key="1">
    <citation type="submission" date="2016-09" db="EMBL/GenBank/DDBJ databases">
        <title>Xenorhabdus thuongxuanensis sp. nov. and Xenorhabdus eapokensis sp. nov., isolated from Steinernema species.</title>
        <authorList>
            <person name="Kaempfer P."/>
            <person name="Tobias N.J."/>
            <person name="Phan Ke L."/>
            <person name="Bode H.B."/>
            <person name="Glaeser S.P."/>
        </authorList>
    </citation>
    <scope>NUCLEOTIDE SEQUENCE [LARGE SCALE GENOMIC DNA]</scope>
    <source>
        <strain evidence="5 6">30TX1</strain>
    </source>
</reference>
<comment type="caution">
    <text evidence="5">The sequence shown here is derived from an EMBL/GenBank/DDBJ whole genome shotgun (WGS) entry which is preliminary data.</text>
</comment>
<dbReference type="EMBL" id="MKGR01000002">
    <property type="protein sequence ID" value="OKP08660.1"/>
    <property type="molecule type" value="Genomic_DNA"/>
</dbReference>
<dbReference type="InterPro" id="IPR011010">
    <property type="entry name" value="DNA_brk_join_enz"/>
</dbReference>
<dbReference type="GO" id="GO:0003677">
    <property type="term" value="F:DNA binding"/>
    <property type="evidence" value="ECO:0007669"/>
    <property type="project" value="InterPro"/>
</dbReference>
<dbReference type="GO" id="GO:0015074">
    <property type="term" value="P:DNA integration"/>
    <property type="evidence" value="ECO:0007669"/>
    <property type="project" value="UniProtKB-KW"/>
</dbReference>
<dbReference type="SUPFAM" id="SSF56349">
    <property type="entry name" value="DNA breaking-rejoining enzymes"/>
    <property type="match status" value="1"/>
</dbReference>
<sequence>MKERWLHIVPMFNQVVKLLQNLHPITSNISDFVFPGRNDRKKPISENAVLLVIRRIGYDGLASSHGFRHQFSIILNEHKFNHDVIEKQLAHIIGNKTRDVYNHA</sequence>
<gene>
    <name evidence="5" type="ORF">Xentx_00327</name>
</gene>
<dbReference type="Gene3D" id="1.10.443.10">
    <property type="entry name" value="Intergrase catalytic core"/>
    <property type="match status" value="1"/>
</dbReference>
<evidence type="ECO:0000313" key="6">
    <source>
        <dbReference type="Proteomes" id="UP000186277"/>
    </source>
</evidence>
<comment type="similarity">
    <text evidence="1">Belongs to the 'phage' integrase family.</text>
</comment>
<evidence type="ECO:0000256" key="3">
    <source>
        <dbReference type="ARBA" id="ARBA00023172"/>
    </source>
</evidence>
<proteinExistence type="inferred from homology"/>
<keyword evidence="2" id="KW-0229">DNA integration</keyword>
<evidence type="ECO:0000256" key="1">
    <source>
        <dbReference type="ARBA" id="ARBA00008857"/>
    </source>
</evidence>
<accession>A0A1Q5U851</accession>
<dbReference type="GO" id="GO:0006310">
    <property type="term" value="P:DNA recombination"/>
    <property type="evidence" value="ECO:0007669"/>
    <property type="project" value="UniProtKB-KW"/>
</dbReference>
<evidence type="ECO:0000259" key="4">
    <source>
        <dbReference type="PROSITE" id="PS51898"/>
    </source>
</evidence>
<keyword evidence="3" id="KW-0233">DNA recombination</keyword>
<dbReference type="PANTHER" id="PTHR30629:SF2">
    <property type="entry name" value="PROPHAGE INTEGRASE INTS-RELATED"/>
    <property type="match status" value="1"/>
</dbReference>
<dbReference type="InterPro" id="IPR002104">
    <property type="entry name" value="Integrase_catalytic"/>
</dbReference>
<dbReference type="AlphaFoldDB" id="A0A1Q5U851"/>
<organism evidence="5 6">
    <name type="scientific">Xenorhabdus thuongxuanensis</name>
    <dbReference type="NCBI Taxonomy" id="1873484"/>
    <lineage>
        <taxon>Bacteria</taxon>
        <taxon>Pseudomonadati</taxon>
        <taxon>Pseudomonadota</taxon>
        <taxon>Gammaproteobacteria</taxon>
        <taxon>Enterobacterales</taxon>
        <taxon>Morganellaceae</taxon>
        <taxon>Xenorhabdus</taxon>
    </lineage>
</organism>
<dbReference type="Proteomes" id="UP000186277">
    <property type="component" value="Unassembled WGS sequence"/>
</dbReference>
<dbReference type="InterPro" id="IPR013762">
    <property type="entry name" value="Integrase-like_cat_sf"/>
</dbReference>
<dbReference type="PROSITE" id="PS51898">
    <property type="entry name" value="TYR_RECOMBINASE"/>
    <property type="match status" value="1"/>
</dbReference>
<dbReference type="Pfam" id="PF00589">
    <property type="entry name" value="Phage_integrase"/>
    <property type="match status" value="1"/>
</dbReference>
<keyword evidence="6" id="KW-1185">Reference proteome</keyword>
<name>A0A1Q5U851_9GAMM</name>
<evidence type="ECO:0000256" key="2">
    <source>
        <dbReference type="ARBA" id="ARBA00022908"/>
    </source>
</evidence>
<dbReference type="InterPro" id="IPR050808">
    <property type="entry name" value="Phage_Integrase"/>
</dbReference>